<dbReference type="InterPro" id="IPR023214">
    <property type="entry name" value="HAD_sf"/>
</dbReference>
<dbReference type="PANTHER" id="PTHR24093">
    <property type="entry name" value="CATION TRANSPORTING ATPASE"/>
    <property type="match status" value="1"/>
</dbReference>
<dbReference type="InterPro" id="IPR004014">
    <property type="entry name" value="ATPase_P-typ_cation-transptr_N"/>
</dbReference>
<dbReference type="SUPFAM" id="SSF81665">
    <property type="entry name" value="Calcium ATPase, transmembrane domain M"/>
    <property type="match status" value="1"/>
</dbReference>
<protein>
    <submittedName>
        <fullName evidence="14">Calcium-transporting ATPase 13, plasma membrane-type</fullName>
    </submittedName>
</protein>
<dbReference type="Pfam" id="PF13246">
    <property type="entry name" value="Cation_ATPase"/>
    <property type="match status" value="1"/>
</dbReference>
<dbReference type="InterPro" id="IPR036412">
    <property type="entry name" value="HAD-like_sf"/>
</dbReference>
<dbReference type="GeneID" id="132803158"/>
<evidence type="ECO:0000313" key="14">
    <source>
        <dbReference type="RefSeq" id="XP_060671407.1"/>
    </source>
</evidence>
<feature type="compositionally biased region" description="Basic and acidic residues" evidence="8">
    <location>
        <begin position="596"/>
        <end position="610"/>
    </location>
</feature>
<evidence type="ECO:0000256" key="7">
    <source>
        <dbReference type="ARBA" id="ARBA00023136"/>
    </source>
</evidence>
<feature type="domain" description="Cation-transporting P-type ATPase C-terminal" evidence="11">
    <location>
        <begin position="836"/>
        <end position="1005"/>
    </location>
</feature>
<evidence type="ECO:0000256" key="6">
    <source>
        <dbReference type="ARBA" id="ARBA00022989"/>
    </source>
</evidence>
<evidence type="ECO:0000256" key="5">
    <source>
        <dbReference type="ARBA" id="ARBA00022842"/>
    </source>
</evidence>
<dbReference type="Gene3D" id="1.20.1110.10">
    <property type="entry name" value="Calcium-transporting ATPase, transmembrane domain"/>
    <property type="match status" value="2"/>
</dbReference>
<feature type="transmembrane region" description="Helical" evidence="9">
    <location>
        <begin position="985"/>
        <end position="1007"/>
    </location>
</feature>
<reference evidence="14" key="1">
    <citation type="submission" date="2025-08" db="UniProtKB">
        <authorList>
            <consortium name="RefSeq"/>
        </authorList>
    </citation>
    <scope>IDENTIFICATION</scope>
    <source>
        <tissue evidence="14">Seedling</tissue>
    </source>
</reference>
<dbReference type="SUPFAM" id="SSF81653">
    <property type="entry name" value="Calcium ATPase, transduction domain A"/>
    <property type="match status" value="1"/>
</dbReference>
<dbReference type="InterPro" id="IPR008250">
    <property type="entry name" value="ATPase_P-typ_transduc_dom_A_sf"/>
</dbReference>
<dbReference type="InterPro" id="IPR059000">
    <property type="entry name" value="ATPase_P-type_domA"/>
</dbReference>
<evidence type="ECO:0000259" key="10">
    <source>
        <dbReference type="Pfam" id="PF00122"/>
    </source>
</evidence>
<feature type="region of interest" description="Disordered" evidence="8">
    <location>
        <begin position="554"/>
        <end position="610"/>
    </location>
</feature>
<evidence type="ECO:0000256" key="1">
    <source>
        <dbReference type="ARBA" id="ARBA00004370"/>
    </source>
</evidence>
<dbReference type="InterPro" id="IPR023299">
    <property type="entry name" value="ATPase_P-typ_cyto_dom_N"/>
</dbReference>
<evidence type="ECO:0000313" key="13">
    <source>
        <dbReference type="Proteomes" id="UP001652623"/>
    </source>
</evidence>
<keyword evidence="3" id="KW-0479">Metal-binding</keyword>
<dbReference type="RefSeq" id="XP_060671407.1">
    <property type="nucleotide sequence ID" value="XM_060815424.1"/>
</dbReference>
<keyword evidence="6 9" id="KW-1133">Transmembrane helix</keyword>
<dbReference type="SUPFAM" id="SSF56784">
    <property type="entry name" value="HAD-like"/>
    <property type="match status" value="1"/>
</dbReference>
<name>A0ABM4A3U4_ZIZJJ</name>
<feature type="domain" description="P-type ATPase A" evidence="10">
    <location>
        <begin position="149"/>
        <end position="241"/>
    </location>
</feature>
<feature type="domain" description="Cation-transporting P-type ATPase N-terminal" evidence="12">
    <location>
        <begin position="38"/>
        <end position="80"/>
    </location>
</feature>
<dbReference type="Pfam" id="PF00122">
    <property type="entry name" value="E1-E2_ATPase"/>
    <property type="match status" value="1"/>
</dbReference>
<feature type="transmembrane region" description="Helical" evidence="9">
    <location>
        <begin position="888"/>
        <end position="910"/>
    </location>
</feature>
<feature type="transmembrane region" description="Helical" evidence="9">
    <location>
        <begin position="814"/>
        <end position="836"/>
    </location>
</feature>
<evidence type="ECO:0000256" key="8">
    <source>
        <dbReference type="SAM" id="MobiDB-lite"/>
    </source>
</evidence>
<dbReference type="PANTHER" id="PTHR24093:SF434">
    <property type="entry name" value="CALCIUM-TRANSPORTING ATPASE 13, PLASMA MEMBRANE-TYPE-RELATED"/>
    <property type="match status" value="1"/>
</dbReference>
<feature type="region of interest" description="Disordered" evidence="8">
    <location>
        <begin position="1"/>
        <end position="21"/>
    </location>
</feature>
<evidence type="ECO:0000256" key="4">
    <source>
        <dbReference type="ARBA" id="ARBA00022837"/>
    </source>
</evidence>
<feature type="transmembrane region" description="Helical" evidence="9">
    <location>
        <begin position="113"/>
        <end position="134"/>
    </location>
</feature>
<sequence>MDSAARNRRQPSSIPTKRKQKRLVKLVKKKDLENLKKQGGIDGVASALRTDIRKGISNDGKEIARRRRVFGSNSYRNPSKHVRILNFIWQLPSKDYNRRVWQSLHRFTVYKDLVSIIATYILFYAAYVVGSCRVPSRKFTQLRERDVTRIDVVRGGRKQRICTSEIVVGDVICLKTKDQVPADGLLLKAEGESLFVDASSLTADSHEVEINHDQNPFLFSGSQVVGGSGRMLVISVGKSTVRARKKSRNSPNEHTPLQDKLDQLCSSIREVWLKNASIFIVVLLARYFTGNTKDEYGNQEFKSGDAIFADGWNSTVAIFIEAFVVIVMFAIPEGLRLAVGLIASFSEIRMMADMELMVSDSSAWEKMASTTTICVNITGNDLTMNQLKVDKFWFGNVSLDKGAYSSVARCVKDLLREGITGLYVTCGTECGIPGIPTEKAIVSWAIQELNMDMDKVLCWTSHKVTNRCTIHPVDAFNPQDTRSVLIKRKADKTEHTHWKGAADIILAMCSRYYDTSGRIQVLDGNQKLEFQRIIDDMAKSSLQCIGFAYSSVPAQKVEEEEEEEGEEDGGRGGGGNWNPERRWSSSVGINEGGGEQGKKEEEGNGALKEDGQVLLGLMGEEGEKEEEEEDSGGNETPKEDGLVLLGLMSIIKDPCKKDVECCENAGIMVKMTTGDNVSTKEAIDIASKCGILHPRPDVKEAVIDGEKFRNYSPKQRREKVNKICLMVRSSDKDKLLFVQSLKQKGHVVAVTGNDESDVLALTAADVGLFLGNPGDEVAKNASKIVIMDDNFASVTTVVKWSRCIYNSIQKFIQFYLTFSFAAPAINFTSVALVGEIPLNPAHLLWLFLILHALSALALATEKPTKELMEKPPVGTTEPLVSKIMWNNLLAQVLLQSVVVLVLLFMAGLLFGEDYRLKGTFILNAVLLYQVFNQFNARKLEKKNVFIGINGDKSFLFIIAVIIWVQILVVQFLKPFENSTRLTWEQWAACYGIAFISWPIGWFVKWTCSKIGSKQRVRNVKGKAKEKGKAKKQGEEKLEDVICIKIGDQVPVDRLLLKGDHSLFGAVQSRRTGVERLTSQQPSADLDEQLGKNVGTKKVEIKGQIRLTGFYGAPEESDRRFAWELLRLLSDGHQGGWFIFRDFNEIL</sequence>
<dbReference type="Gene3D" id="2.70.150.10">
    <property type="entry name" value="Calcium-transporting ATPase, cytoplasmic transduction domain A"/>
    <property type="match status" value="1"/>
</dbReference>
<feature type="transmembrane region" description="Helical" evidence="9">
    <location>
        <begin position="954"/>
        <end position="973"/>
    </location>
</feature>
<proteinExistence type="predicted"/>
<dbReference type="Pfam" id="PF00690">
    <property type="entry name" value="Cation_ATPase_N"/>
    <property type="match status" value="1"/>
</dbReference>
<comment type="subcellular location">
    <subcellularLocation>
        <location evidence="1">Membrane</location>
    </subcellularLocation>
</comment>
<dbReference type="Pfam" id="PF00689">
    <property type="entry name" value="Cation_ATPase_C"/>
    <property type="match status" value="1"/>
</dbReference>
<evidence type="ECO:0000256" key="2">
    <source>
        <dbReference type="ARBA" id="ARBA00022692"/>
    </source>
</evidence>
<accession>A0ABM4A3U4</accession>
<dbReference type="InterPro" id="IPR006068">
    <property type="entry name" value="ATPase_P-typ_cation-transptr_C"/>
</dbReference>
<evidence type="ECO:0000256" key="9">
    <source>
        <dbReference type="SAM" id="Phobius"/>
    </source>
</evidence>
<dbReference type="Gene3D" id="3.40.50.1000">
    <property type="entry name" value="HAD superfamily/HAD-like"/>
    <property type="match status" value="1"/>
</dbReference>
<keyword evidence="7 9" id="KW-0472">Membrane</keyword>
<gene>
    <name evidence="14" type="primary">LOC132803158</name>
</gene>
<feature type="transmembrane region" description="Helical" evidence="9">
    <location>
        <begin position="842"/>
        <end position="860"/>
    </location>
</feature>
<dbReference type="PRINTS" id="PR00119">
    <property type="entry name" value="CATATPASE"/>
</dbReference>
<keyword evidence="13" id="KW-1185">Reference proteome</keyword>
<keyword evidence="2 9" id="KW-0812">Transmembrane</keyword>
<evidence type="ECO:0000259" key="11">
    <source>
        <dbReference type="Pfam" id="PF00689"/>
    </source>
</evidence>
<keyword evidence="4" id="KW-0106">Calcium</keyword>
<evidence type="ECO:0000259" key="12">
    <source>
        <dbReference type="Pfam" id="PF00690"/>
    </source>
</evidence>
<dbReference type="Proteomes" id="UP001652623">
    <property type="component" value="Chromosome 3"/>
</dbReference>
<evidence type="ECO:0000256" key="3">
    <source>
        <dbReference type="ARBA" id="ARBA00022723"/>
    </source>
</evidence>
<feature type="compositionally biased region" description="Acidic residues" evidence="8">
    <location>
        <begin position="558"/>
        <end position="567"/>
    </location>
</feature>
<dbReference type="Gene3D" id="3.40.1110.10">
    <property type="entry name" value="Calcium-transporting ATPase, cytoplasmic domain N"/>
    <property type="match status" value="2"/>
</dbReference>
<organism evidence="13 14">
    <name type="scientific">Ziziphus jujuba</name>
    <name type="common">Chinese jujube</name>
    <name type="synonym">Ziziphus sativa</name>
    <dbReference type="NCBI Taxonomy" id="326968"/>
    <lineage>
        <taxon>Eukaryota</taxon>
        <taxon>Viridiplantae</taxon>
        <taxon>Streptophyta</taxon>
        <taxon>Embryophyta</taxon>
        <taxon>Tracheophyta</taxon>
        <taxon>Spermatophyta</taxon>
        <taxon>Magnoliopsida</taxon>
        <taxon>eudicotyledons</taxon>
        <taxon>Gunneridae</taxon>
        <taxon>Pentapetalae</taxon>
        <taxon>rosids</taxon>
        <taxon>fabids</taxon>
        <taxon>Rosales</taxon>
        <taxon>Rhamnaceae</taxon>
        <taxon>Paliureae</taxon>
        <taxon>Ziziphus</taxon>
    </lineage>
</organism>
<dbReference type="SUPFAM" id="SSF81660">
    <property type="entry name" value="Metal cation-transporting ATPase, ATP-binding domain N"/>
    <property type="match status" value="1"/>
</dbReference>
<keyword evidence="5" id="KW-0460">Magnesium</keyword>
<dbReference type="InterPro" id="IPR023298">
    <property type="entry name" value="ATPase_P-typ_TM_dom_sf"/>
</dbReference>